<protein>
    <submittedName>
        <fullName evidence="2">Uncharacterized protein</fullName>
    </submittedName>
</protein>
<evidence type="ECO:0000313" key="3">
    <source>
        <dbReference type="Proteomes" id="UP000254869"/>
    </source>
</evidence>
<dbReference type="Proteomes" id="UP000254869">
    <property type="component" value="Unassembled WGS sequence"/>
</dbReference>
<name>A0A370I893_9NOCA</name>
<comment type="caution">
    <text evidence="2">The sequence shown here is derived from an EMBL/GenBank/DDBJ whole genome shotgun (WGS) entry which is preliminary data.</text>
</comment>
<reference evidence="2 3" key="1">
    <citation type="submission" date="2018-07" db="EMBL/GenBank/DDBJ databases">
        <title>Genomic Encyclopedia of Type Strains, Phase IV (KMG-IV): sequencing the most valuable type-strain genomes for metagenomic binning, comparative biology and taxonomic classification.</title>
        <authorList>
            <person name="Goeker M."/>
        </authorList>
    </citation>
    <scope>NUCLEOTIDE SEQUENCE [LARGE SCALE GENOMIC DNA]</scope>
    <source>
        <strain evidence="2 3">DSM 44290</strain>
    </source>
</reference>
<dbReference type="AlphaFoldDB" id="A0A370I893"/>
<dbReference type="EMBL" id="QQBC01000004">
    <property type="protein sequence ID" value="RDI66918.1"/>
    <property type="molecule type" value="Genomic_DNA"/>
</dbReference>
<feature type="compositionally biased region" description="Basic and acidic residues" evidence="1">
    <location>
        <begin position="42"/>
        <end position="66"/>
    </location>
</feature>
<feature type="region of interest" description="Disordered" evidence="1">
    <location>
        <begin position="1"/>
        <end position="80"/>
    </location>
</feature>
<keyword evidence="3" id="KW-1185">Reference proteome</keyword>
<feature type="compositionally biased region" description="Polar residues" evidence="1">
    <location>
        <begin position="25"/>
        <end position="41"/>
    </location>
</feature>
<sequence length="80" mass="8359">MTGAIVERSADPAAAEGGSGDGIGSMTTENKFTQWVNTAKSSLEKRSHDGGHRGPADGRDHQERGALGRAAQKLRSVIGR</sequence>
<evidence type="ECO:0000256" key="1">
    <source>
        <dbReference type="SAM" id="MobiDB-lite"/>
    </source>
</evidence>
<accession>A0A370I893</accession>
<proteinExistence type="predicted"/>
<organism evidence="2 3">
    <name type="scientific">Nocardia pseudobrasiliensis</name>
    <dbReference type="NCBI Taxonomy" id="45979"/>
    <lineage>
        <taxon>Bacteria</taxon>
        <taxon>Bacillati</taxon>
        <taxon>Actinomycetota</taxon>
        <taxon>Actinomycetes</taxon>
        <taxon>Mycobacteriales</taxon>
        <taxon>Nocardiaceae</taxon>
        <taxon>Nocardia</taxon>
    </lineage>
</organism>
<gene>
    <name evidence="2" type="ORF">DFR76_104671</name>
</gene>
<evidence type="ECO:0000313" key="2">
    <source>
        <dbReference type="EMBL" id="RDI66918.1"/>
    </source>
</evidence>
<dbReference type="STRING" id="1210086.GCA_001613105_01867"/>
<dbReference type="RefSeq" id="WP_067994745.1">
    <property type="nucleotide sequence ID" value="NZ_QQBC01000004.1"/>
</dbReference>